<sequence length="174" mass="19711">MFVSVPESTKRLHIDVFYESLCSDSRDFFINQLRPTILELAAYIDVDLIPYGKAKTTILPDTRITSTCQHGHEECYGNRIHACALALSTCSKRLGFNWKDIRNCANSHLGFALQYNHGIQTQALKPSVTFIPTIVVDQVGFHICLNKSRRMAGINYFKLGSNPGIEHEYNIFIL</sequence>
<evidence type="ECO:0008006" key="5">
    <source>
        <dbReference type="Google" id="ProtNLM"/>
    </source>
</evidence>
<evidence type="ECO:0000256" key="1">
    <source>
        <dbReference type="ARBA" id="ARBA00005679"/>
    </source>
</evidence>
<evidence type="ECO:0000256" key="2">
    <source>
        <dbReference type="ARBA" id="ARBA00023180"/>
    </source>
</evidence>
<organism evidence="3 4">
    <name type="scientific">Nesidiocoris tenuis</name>
    <dbReference type="NCBI Taxonomy" id="355587"/>
    <lineage>
        <taxon>Eukaryota</taxon>
        <taxon>Metazoa</taxon>
        <taxon>Ecdysozoa</taxon>
        <taxon>Arthropoda</taxon>
        <taxon>Hexapoda</taxon>
        <taxon>Insecta</taxon>
        <taxon>Pterygota</taxon>
        <taxon>Neoptera</taxon>
        <taxon>Paraneoptera</taxon>
        <taxon>Hemiptera</taxon>
        <taxon>Heteroptera</taxon>
        <taxon>Panheteroptera</taxon>
        <taxon>Cimicomorpha</taxon>
        <taxon>Miridae</taxon>
        <taxon>Dicyphina</taxon>
        <taxon>Nesidiocoris</taxon>
    </lineage>
</organism>
<name>A0A6H5H1A8_9HEMI</name>
<gene>
    <name evidence="3" type="ORF">NTEN_LOCUS14677</name>
</gene>
<dbReference type="Proteomes" id="UP000479000">
    <property type="component" value="Unassembled WGS sequence"/>
</dbReference>
<keyword evidence="2" id="KW-0325">Glycoprotein</keyword>
<evidence type="ECO:0000313" key="4">
    <source>
        <dbReference type="Proteomes" id="UP000479000"/>
    </source>
</evidence>
<dbReference type="PANTHER" id="PTHR13234:SF68">
    <property type="entry name" value="GH19763P"/>
    <property type="match status" value="1"/>
</dbReference>
<dbReference type="EMBL" id="CADCXU010021828">
    <property type="protein sequence ID" value="CAB0009539.1"/>
    <property type="molecule type" value="Genomic_DNA"/>
</dbReference>
<dbReference type="Pfam" id="PF03227">
    <property type="entry name" value="GILT"/>
    <property type="match status" value="1"/>
</dbReference>
<dbReference type="OrthoDB" id="958254at2759"/>
<evidence type="ECO:0000313" key="3">
    <source>
        <dbReference type="EMBL" id="CAB0009539.1"/>
    </source>
</evidence>
<reference evidence="3 4" key="1">
    <citation type="submission" date="2020-02" db="EMBL/GenBank/DDBJ databases">
        <authorList>
            <person name="Ferguson B K."/>
        </authorList>
    </citation>
    <scope>NUCLEOTIDE SEQUENCE [LARGE SCALE GENOMIC DNA]</scope>
</reference>
<keyword evidence="4" id="KW-1185">Reference proteome</keyword>
<accession>A0A6H5H1A8</accession>
<proteinExistence type="inferred from homology"/>
<dbReference type="PANTHER" id="PTHR13234">
    <property type="entry name" value="GAMMA-INTERFERON INDUCIBLE LYSOSOMAL THIOL REDUCTASE GILT"/>
    <property type="match status" value="1"/>
</dbReference>
<protein>
    <recommendedName>
        <fullName evidence="5">Gamma-interferon-inducible lysosomal thiol reductase</fullName>
    </recommendedName>
</protein>
<comment type="similarity">
    <text evidence="1">Belongs to the GILT family.</text>
</comment>
<dbReference type="AlphaFoldDB" id="A0A6H5H1A8"/>
<dbReference type="GO" id="GO:0016671">
    <property type="term" value="F:oxidoreductase activity, acting on a sulfur group of donors, disulfide as acceptor"/>
    <property type="evidence" value="ECO:0007669"/>
    <property type="project" value="InterPro"/>
</dbReference>
<dbReference type="InterPro" id="IPR004911">
    <property type="entry name" value="Interferon-induced_GILT"/>
</dbReference>